<protein>
    <recommendedName>
        <fullName evidence="8">Abasic site processing protein</fullName>
        <ecNumber evidence="8">3.4.-.-</ecNumber>
    </recommendedName>
</protein>
<evidence type="ECO:0000256" key="5">
    <source>
        <dbReference type="ARBA" id="ARBA00023124"/>
    </source>
</evidence>
<dbReference type="GO" id="GO:0008233">
    <property type="term" value="F:peptidase activity"/>
    <property type="evidence" value="ECO:0007669"/>
    <property type="project" value="UniProtKB-KW"/>
</dbReference>
<keyword evidence="10" id="KW-1185">Reference proteome</keyword>
<evidence type="ECO:0000256" key="8">
    <source>
        <dbReference type="RuleBase" id="RU364100"/>
    </source>
</evidence>
<keyword evidence="7" id="KW-0456">Lyase</keyword>
<accession>A0A1X6Y7Z9</accession>
<evidence type="ECO:0000256" key="7">
    <source>
        <dbReference type="ARBA" id="ARBA00023239"/>
    </source>
</evidence>
<dbReference type="InterPro" id="IPR003738">
    <property type="entry name" value="SRAP"/>
</dbReference>
<keyword evidence="6" id="KW-0238">DNA-binding</keyword>
<dbReference type="InterPro" id="IPR036590">
    <property type="entry name" value="SRAP-like"/>
</dbReference>
<dbReference type="SUPFAM" id="SSF143081">
    <property type="entry name" value="BB1717-like"/>
    <property type="match status" value="1"/>
</dbReference>
<evidence type="ECO:0000256" key="4">
    <source>
        <dbReference type="ARBA" id="ARBA00022801"/>
    </source>
</evidence>
<dbReference type="GO" id="GO:0006508">
    <property type="term" value="P:proteolysis"/>
    <property type="evidence" value="ECO:0007669"/>
    <property type="project" value="UniProtKB-KW"/>
</dbReference>
<dbReference type="PANTHER" id="PTHR13604">
    <property type="entry name" value="DC12-RELATED"/>
    <property type="match status" value="1"/>
</dbReference>
<dbReference type="EC" id="3.4.-.-" evidence="8"/>
<proteinExistence type="inferred from homology"/>
<evidence type="ECO:0000256" key="6">
    <source>
        <dbReference type="ARBA" id="ARBA00023125"/>
    </source>
</evidence>
<dbReference type="Pfam" id="PF02586">
    <property type="entry name" value="SRAP"/>
    <property type="match status" value="1"/>
</dbReference>
<keyword evidence="4 8" id="KW-0378">Hydrolase</keyword>
<keyword evidence="5" id="KW-0190">Covalent protein-DNA linkage</keyword>
<dbReference type="GO" id="GO:0016829">
    <property type="term" value="F:lyase activity"/>
    <property type="evidence" value="ECO:0007669"/>
    <property type="project" value="UniProtKB-KW"/>
</dbReference>
<reference evidence="9 10" key="1">
    <citation type="submission" date="2017-03" db="EMBL/GenBank/DDBJ databases">
        <authorList>
            <person name="Afonso C.L."/>
            <person name="Miller P.J."/>
            <person name="Scott M.A."/>
            <person name="Spackman E."/>
            <person name="Goraichik I."/>
            <person name="Dimitrov K.M."/>
            <person name="Suarez D.L."/>
            <person name="Swayne D.E."/>
        </authorList>
    </citation>
    <scope>NUCLEOTIDE SEQUENCE [LARGE SCALE GENOMIC DNA]</scope>
    <source>
        <strain evidence="9 10">CECT 7751</strain>
    </source>
</reference>
<keyword evidence="3" id="KW-0227">DNA damage</keyword>
<name>A0A1X6Y7Z9_9RHOB</name>
<dbReference type="GO" id="GO:0003697">
    <property type="term" value="F:single-stranded DNA binding"/>
    <property type="evidence" value="ECO:0007669"/>
    <property type="project" value="InterPro"/>
</dbReference>
<sequence length="228" mass="25186">MCGRIANTLPHDAMARLFGARPDNDLPQVPQYNLCPTQPLAVVRSDGGVEARRFVAMRWGFLPRWYHSPTDGPLLINARAETIAQKPAFREACRQRRCLVPVTGFYEWHRAGDRKLPWFFSRADGAPLVMAGIWQAWGEGPDSLQTVAVVTTSANALMAPVHHRMPVVIEEPNWPLWLGEAGHGAAPLMRPAAEGVLQGWRVGAEVNSNRASGPELMEPLVEDDAEPI</sequence>
<dbReference type="OrthoDB" id="9782620at2"/>
<gene>
    <name evidence="9" type="primary">yedK</name>
    <name evidence="9" type="ORF">PSM7751_00300</name>
</gene>
<dbReference type="PANTHER" id="PTHR13604:SF0">
    <property type="entry name" value="ABASIC SITE PROCESSING PROTEIN HMCES"/>
    <property type="match status" value="1"/>
</dbReference>
<evidence type="ECO:0000256" key="1">
    <source>
        <dbReference type="ARBA" id="ARBA00008136"/>
    </source>
</evidence>
<organism evidence="9 10">
    <name type="scientific">Pseudooceanicola marinus</name>
    <dbReference type="NCBI Taxonomy" id="396013"/>
    <lineage>
        <taxon>Bacteria</taxon>
        <taxon>Pseudomonadati</taxon>
        <taxon>Pseudomonadota</taxon>
        <taxon>Alphaproteobacteria</taxon>
        <taxon>Rhodobacterales</taxon>
        <taxon>Paracoccaceae</taxon>
        <taxon>Pseudooceanicola</taxon>
    </lineage>
</organism>
<dbReference type="RefSeq" id="WP_085886222.1">
    <property type="nucleotide sequence ID" value="NZ_FWFN01000001.1"/>
</dbReference>
<evidence type="ECO:0000256" key="3">
    <source>
        <dbReference type="ARBA" id="ARBA00022763"/>
    </source>
</evidence>
<dbReference type="Gene3D" id="3.90.1680.10">
    <property type="entry name" value="SOS response associated peptidase-like"/>
    <property type="match status" value="1"/>
</dbReference>
<evidence type="ECO:0000256" key="2">
    <source>
        <dbReference type="ARBA" id="ARBA00022670"/>
    </source>
</evidence>
<dbReference type="EMBL" id="FWFN01000001">
    <property type="protein sequence ID" value="SLN13654.1"/>
    <property type="molecule type" value="Genomic_DNA"/>
</dbReference>
<evidence type="ECO:0000313" key="9">
    <source>
        <dbReference type="EMBL" id="SLN13654.1"/>
    </source>
</evidence>
<dbReference type="Proteomes" id="UP000193963">
    <property type="component" value="Unassembled WGS sequence"/>
</dbReference>
<keyword evidence="2 8" id="KW-0645">Protease</keyword>
<dbReference type="AlphaFoldDB" id="A0A1X6Y7Z9"/>
<comment type="similarity">
    <text evidence="1 8">Belongs to the SOS response-associated peptidase family.</text>
</comment>
<dbReference type="GO" id="GO:0106300">
    <property type="term" value="P:protein-DNA covalent cross-linking repair"/>
    <property type="evidence" value="ECO:0007669"/>
    <property type="project" value="InterPro"/>
</dbReference>
<evidence type="ECO:0000313" key="10">
    <source>
        <dbReference type="Proteomes" id="UP000193963"/>
    </source>
</evidence>